<reference evidence="1" key="1">
    <citation type="submission" date="2019-03" db="EMBL/GenBank/DDBJ databases">
        <title>Single cell metagenomics reveals metabolic interactions within the superorganism composed of flagellate Streblomastix strix and complex community of Bacteroidetes bacteria on its surface.</title>
        <authorList>
            <person name="Treitli S.C."/>
            <person name="Kolisko M."/>
            <person name="Husnik F."/>
            <person name="Keeling P."/>
            <person name="Hampl V."/>
        </authorList>
    </citation>
    <scope>NUCLEOTIDE SEQUENCE</scope>
    <source>
        <strain evidence="1">STM</strain>
    </source>
</reference>
<evidence type="ECO:0000313" key="1">
    <source>
        <dbReference type="EMBL" id="KAA6313773.1"/>
    </source>
</evidence>
<name>A0A5J4PZR4_9ZZZZ</name>
<sequence>MFAGERKKMNGRLFPFPHPYDEYRQMLTGSAHILLEKQRERNTFMMEDKNEPVIKQLFLYLKMDESFLGVYMEGYHAGGEIWFRENNHHAYGHAG</sequence>
<proteinExistence type="predicted"/>
<comment type="caution">
    <text evidence="1">The sequence shown here is derived from an EMBL/GenBank/DDBJ whole genome shotgun (WGS) entry which is preliminary data.</text>
</comment>
<protein>
    <submittedName>
        <fullName evidence="1">Uncharacterized protein</fullName>
    </submittedName>
</protein>
<dbReference type="AlphaFoldDB" id="A0A5J4PZR4"/>
<gene>
    <name evidence="1" type="ORF">EZS27_035508</name>
</gene>
<accession>A0A5J4PZR4</accession>
<organism evidence="1">
    <name type="scientific">termite gut metagenome</name>
    <dbReference type="NCBI Taxonomy" id="433724"/>
    <lineage>
        <taxon>unclassified sequences</taxon>
        <taxon>metagenomes</taxon>
        <taxon>organismal metagenomes</taxon>
    </lineage>
</organism>
<dbReference type="EMBL" id="SNRY01005924">
    <property type="protein sequence ID" value="KAA6313773.1"/>
    <property type="molecule type" value="Genomic_DNA"/>
</dbReference>